<dbReference type="RefSeq" id="XP_024580905.1">
    <property type="nucleotide sequence ID" value="XM_024730649.1"/>
</dbReference>
<evidence type="ECO:0000313" key="2">
    <source>
        <dbReference type="Proteomes" id="UP000054928"/>
    </source>
</evidence>
<sequence>MRSNSIDDFFSCIPKKMVGKLNVLLDYAAYVRFNFIEHETKSFGVVLPNLFGFLKKYGSLNVEKQEELFSDELALTSTSVDSSRFYLFVDDIWREISEDQLRLFKAAVQSKGQAKLVREALEGIRKGASVAMNLGGMDMKASFKGMLKNEKFVHWLQEELKDEKSVQLLQTNLYGLENENIPDIHTLHLLKMFLADNEGVDILRDVSGRLTLLDDMLSSTELDTVPILKAILADQNKVLILKEVMKDEVKLESFRMVLGDDQKMYAFWHNLRGNIMKSAFETIVEDMNQVFSLRVATKDDVRARLFRAALKDKLQIDTPG</sequence>
<name>A0A0P1AVE5_PLAHL</name>
<keyword evidence="2" id="KW-1185">Reference proteome</keyword>
<dbReference type="Proteomes" id="UP000054928">
    <property type="component" value="Unassembled WGS sequence"/>
</dbReference>
<dbReference type="GeneID" id="36395947"/>
<reference evidence="2" key="1">
    <citation type="submission" date="2014-09" db="EMBL/GenBank/DDBJ databases">
        <authorList>
            <person name="Sharma Rahul"/>
            <person name="Thines Marco"/>
        </authorList>
    </citation>
    <scope>NUCLEOTIDE SEQUENCE [LARGE SCALE GENOMIC DNA]</scope>
</reference>
<accession>A0A0P1AVE5</accession>
<organism evidence="1 2">
    <name type="scientific">Plasmopara halstedii</name>
    <name type="common">Downy mildew of sunflower</name>
    <dbReference type="NCBI Taxonomy" id="4781"/>
    <lineage>
        <taxon>Eukaryota</taxon>
        <taxon>Sar</taxon>
        <taxon>Stramenopiles</taxon>
        <taxon>Oomycota</taxon>
        <taxon>Peronosporomycetes</taxon>
        <taxon>Peronosporales</taxon>
        <taxon>Peronosporaceae</taxon>
        <taxon>Plasmopara</taxon>
    </lineage>
</organism>
<proteinExistence type="predicted"/>
<dbReference type="EMBL" id="CCYD01001204">
    <property type="protein sequence ID" value="CEG44536.1"/>
    <property type="molecule type" value="Genomic_DNA"/>
</dbReference>
<protein>
    <submittedName>
        <fullName evidence="1">Uncharacterized protein</fullName>
    </submittedName>
</protein>
<evidence type="ECO:0000313" key="1">
    <source>
        <dbReference type="EMBL" id="CEG44536.1"/>
    </source>
</evidence>
<dbReference type="AlphaFoldDB" id="A0A0P1AVE5"/>